<dbReference type="Pfam" id="PF09704">
    <property type="entry name" value="Cas_Cas5d"/>
    <property type="match status" value="1"/>
</dbReference>
<proteinExistence type="predicted"/>
<dbReference type="GO" id="GO:0003723">
    <property type="term" value="F:RNA binding"/>
    <property type="evidence" value="ECO:0007669"/>
    <property type="project" value="InterPro"/>
</dbReference>
<dbReference type="InterPro" id="IPR021124">
    <property type="entry name" value="CRISPR-assoc_prot_Cas5"/>
</dbReference>
<name>A0A7W7RBD7_KITKI</name>
<gene>
    <name evidence="2" type="ORF">FHR34_007945</name>
</gene>
<evidence type="ECO:0000313" key="3">
    <source>
        <dbReference type="Proteomes" id="UP000540506"/>
    </source>
</evidence>
<protein>
    <submittedName>
        <fullName evidence="2">CRISPR system Cascade subunit CasD</fullName>
    </submittedName>
</protein>
<sequence length="282" mass="30962">MTTSVLVTRLAGPLQSWGALGRFDRRDTLTRPTKSGYVGLLAAALGHDRAHPLDSVGPLTELRFGVRADRPGKPVRDFHIVGGGTYPLRPRDLIIDPRRADKAAAVLEAATGPAFGRHSGQALTQWYGSPKNIAPDPDTGALVAGNLARDPMITNRWYLADAAFVAAVEHPDREFLDRLAHALEHPRRLLWLGRKSCPPSGTIVGGVHPGTLESVLAQTALLPNHTETRPWAWFEAPRGTPRATRIDDEPASFDPDQRSHRPRWELRTRLDPTPSIGWDIIP</sequence>
<dbReference type="GO" id="GO:0043571">
    <property type="term" value="P:maintenance of CRISPR repeat elements"/>
    <property type="evidence" value="ECO:0007669"/>
    <property type="project" value="InterPro"/>
</dbReference>
<keyword evidence="3" id="KW-1185">Reference proteome</keyword>
<dbReference type="RefSeq" id="WP_184946496.1">
    <property type="nucleotide sequence ID" value="NZ_JACHJV010000003.1"/>
</dbReference>
<dbReference type="GO" id="GO:0051607">
    <property type="term" value="P:defense response to virus"/>
    <property type="evidence" value="ECO:0007669"/>
    <property type="project" value="UniProtKB-KW"/>
</dbReference>
<evidence type="ECO:0000256" key="1">
    <source>
        <dbReference type="ARBA" id="ARBA00023118"/>
    </source>
</evidence>
<organism evidence="2 3">
    <name type="scientific">Kitasatospora kifunensis</name>
    <name type="common">Streptomyces kifunensis</name>
    <dbReference type="NCBI Taxonomy" id="58351"/>
    <lineage>
        <taxon>Bacteria</taxon>
        <taxon>Bacillati</taxon>
        <taxon>Actinomycetota</taxon>
        <taxon>Actinomycetes</taxon>
        <taxon>Kitasatosporales</taxon>
        <taxon>Streptomycetaceae</taxon>
        <taxon>Kitasatospora</taxon>
    </lineage>
</organism>
<dbReference type="InterPro" id="IPR010147">
    <property type="entry name" value="CRISPR-assoc_prot_CasD"/>
</dbReference>
<dbReference type="Gene3D" id="3.30.70.2660">
    <property type="match status" value="1"/>
</dbReference>
<dbReference type="AlphaFoldDB" id="A0A7W7RBD7"/>
<dbReference type="InterPro" id="IPR013422">
    <property type="entry name" value="CRISPR-assoc_prot_Cas5_N"/>
</dbReference>
<comment type="caution">
    <text evidence="2">The sequence shown here is derived from an EMBL/GenBank/DDBJ whole genome shotgun (WGS) entry which is preliminary data.</text>
</comment>
<dbReference type="EMBL" id="JACHJV010000003">
    <property type="protein sequence ID" value="MBB4928848.1"/>
    <property type="molecule type" value="Genomic_DNA"/>
</dbReference>
<evidence type="ECO:0000313" key="2">
    <source>
        <dbReference type="EMBL" id="MBB4928848.1"/>
    </source>
</evidence>
<dbReference type="NCBIfam" id="TIGR01868">
    <property type="entry name" value="casD_Cas5e"/>
    <property type="match status" value="1"/>
</dbReference>
<reference evidence="2 3" key="1">
    <citation type="submission" date="2020-08" db="EMBL/GenBank/DDBJ databases">
        <title>Sequencing the genomes of 1000 actinobacteria strains.</title>
        <authorList>
            <person name="Klenk H.-P."/>
        </authorList>
    </citation>
    <scope>NUCLEOTIDE SEQUENCE [LARGE SCALE GENOMIC DNA]</scope>
    <source>
        <strain evidence="2 3">DSM 41654</strain>
    </source>
</reference>
<accession>A0A7W7RBD7</accession>
<dbReference type="CDD" id="cd09756">
    <property type="entry name" value="Cas5_I-E"/>
    <property type="match status" value="1"/>
</dbReference>
<keyword evidence="1" id="KW-0051">Antiviral defense</keyword>
<dbReference type="Proteomes" id="UP000540506">
    <property type="component" value="Unassembled WGS sequence"/>
</dbReference>
<dbReference type="NCBIfam" id="TIGR02593">
    <property type="entry name" value="CRISPR_cas5"/>
    <property type="match status" value="1"/>
</dbReference>